<evidence type="ECO:0000313" key="2">
    <source>
        <dbReference type="EMBL" id="OIP37110.1"/>
    </source>
</evidence>
<feature type="domain" description="PIN" evidence="1">
    <location>
        <begin position="4"/>
        <end position="122"/>
    </location>
</feature>
<dbReference type="SMART" id="SM00670">
    <property type="entry name" value="PINc"/>
    <property type="match status" value="1"/>
</dbReference>
<dbReference type="Pfam" id="PF13470">
    <property type="entry name" value="PIN_3"/>
    <property type="match status" value="1"/>
</dbReference>
<accession>A0A1J5E1D0</accession>
<dbReference type="InterPro" id="IPR029060">
    <property type="entry name" value="PIN-like_dom_sf"/>
</dbReference>
<dbReference type="Gene3D" id="3.40.50.1010">
    <property type="entry name" value="5'-nuclease"/>
    <property type="match status" value="1"/>
</dbReference>
<evidence type="ECO:0000259" key="1">
    <source>
        <dbReference type="SMART" id="SM00670"/>
    </source>
</evidence>
<dbReference type="PANTHER" id="PTHR34610:SF3">
    <property type="entry name" value="SSL7007 PROTEIN"/>
    <property type="match status" value="1"/>
</dbReference>
<dbReference type="PANTHER" id="PTHR34610">
    <property type="entry name" value="SSL7007 PROTEIN"/>
    <property type="match status" value="1"/>
</dbReference>
<sequence>MKEIRVVIDTNIFMSGIISPHGIPRKILESVRKKNFVFVTSEKINEEIMEVLHRDYIYKEYGLNEEIIDDISALLYEGSELVEGLYEVVKGVPEDFKDDKFLACALEGKADYLVSGDKHLRNLKYYHDIQIINPQQFIEMLEQKC</sequence>
<dbReference type="EMBL" id="MNYI01000222">
    <property type="protein sequence ID" value="OIP37110.1"/>
    <property type="molecule type" value="Genomic_DNA"/>
</dbReference>
<organism evidence="2 3">
    <name type="scientific">Candidatus Desantisbacteria bacterium CG2_30_40_21</name>
    <dbReference type="NCBI Taxonomy" id="1817895"/>
    <lineage>
        <taxon>Bacteria</taxon>
        <taxon>Candidatus Desantisiibacteriota</taxon>
    </lineage>
</organism>
<proteinExistence type="predicted"/>
<comment type="caution">
    <text evidence="2">The sequence shown here is derived from an EMBL/GenBank/DDBJ whole genome shotgun (WGS) entry which is preliminary data.</text>
</comment>
<dbReference type="Proteomes" id="UP000183085">
    <property type="component" value="Unassembled WGS sequence"/>
</dbReference>
<dbReference type="SUPFAM" id="SSF88723">
    <property type="entry name" value="PIN domain-like"/>
    <property type="match status" value="1"/>
</dbReference>
<reference evidence="2 3" key="1">
    <citation type="journal article" date="2016" name="Environ. Microbiol.">
        <title>Genomic resolution of a cold subsurface aquifer community provides metabolic insights for novel microbes adapted to high CO concentrations.</title>
        <authorList>
            <person name="Probst A.J."/>
            <person name="Castelle C.J."/>
            <person name="Singh A."/>
            <person name="Brown C.T."/>
            <person name="Anantharaman K."/>
            <person name="Sharon I."/>
            <person name="Hug L.A."/>
            <person name="Burstein D."/>
            <person name="Emerson J.B."/>
            <person name="Thomas B.C."/>
            <person name="Banfield J.F."/>
        </authorList>
    </citation>
    <scope>NUCLEOTIDE SEQUENCE [LARGE SCALE GENOMIC DNA]</scope>
    <source>
        <strain evidence="2">CG2_30_40_21</strain>
    </source>
</reference>
<dbReference type="InterPro" id="IPR002716">
    <property type="entry name" value="PIN_dom"/>
</dbReference>
<name>A0A1J5E1D0_9BACT</name>
<dbReference type="AlphaFoldDB" id="A0A1J5E1D0"/>
<dbReference type="NCBIfam" id="TIGR00305">
    <property type="entry name" value="putative toxin-antitoxin system toxin component, PIN family"/>
    <property type="match status" value="1"/>
</dbReference>
<gene>
    <name evidence="2" type="ORF">AUJ95_08640</name>
</gene>
<dbReference type="InterPro" id="IPR002850">
    <property type="entry name" value="PIN_toxin-like"/>
</dbReference>
<protein>
    <submittedName>
        <fullName evidence="2">Putative toxin-antitoxin system toxin component, PIN family</fullName>
    </submittedName>
</protein>
<evidence type="ECO:0000313" key="3">
    <source>
        <dbReference type="Proteomes" id="UP000183085"/>
    </source>
</evidence>